<dbReference type="Proteomes" id="UP001562425">
    <property type="component" value="Unassembled WGS sequence"/>
</dbReference>
<organism evidence="1 2">
    <name type="scientific">Culex pipiens pipiens</name>
    <name type="common">Northern house mosquito</name>
    <dbReference type="NCBI Taxonomy" id="38569"/>
    <lineage>
        <taxon>Eukaryota</taxon>
        <taxon>Metazoa</taxon>
        <taxon>Ecdysozoa</taxon>
        <taxon>Arthropoda</taxon>
        <taxon>Hexapoda</taxon>
        <taxon>Insecta</taxon>
        <taxon>Pterygota</taxon>
        <taxon>Neoptera</taxon>
        <taxon>Endopterygota</taxon>
        <taxon>Diptera</taxon>
        <taxon>Nematocera</taxon>
        <taxon>Culicoidea</taxon>
        <taxon>Culicidae</taxon>
        <taxon>Culicinae</taxon>
        <taxon>Culicini</taxon>
        <taxon>Culex</taxon>
        <taxon>Culex</taxon>
    </lineage>
</organism>
<evidence type="ECO:0000313" key="2">
    <source>
        <dbReference type="Proteomes" id="UP001562425"/>
    </source>
</evidence>
<accession>A0ABD1CJF8</accession>
<keyword evidence="2" id="KW-1185">Reference proteome</keyword>
<comment type="caution">
    <text evidence="1">The sequence shown here is derived from an EMBL/GenBank/DDBJ whole genome shotgun (WGS) entry which is preliminary data.</text>
</comment>
<dbReference type="EMBL" id="JBEHCU010011839">
    <property type="protein sequence ID" value="KAL1376232.1"/>
    <property type="molecule type" value="Genomic_DNA"/>
</dbReference>
<dbReference type="AlphaFoldDB" id="A0ABD1CJF8"/>
<gene>
    <name evidence="1" type="ORF">pipiens_017012</name>
</gene>
<evidence type="ECO:0000313" key="1">
    <source>
        <dbReference type="EMBL" id="KAL1376232.1"/>
    </source>
</evidence>
<reference evidence="1 2" key="1">
    <citation type="submission" date="2024-05" db="EMBL/GenBank/DDBJ databases">
        <title>Culex pipiens pipiens assembly and annotation.</title>
        <authorList>
            <person name="Alout H."/>
            <person name="Durand T."/>
        </authorList>
    </citation>
    <scope>NUCLEOTIDE SEQUENCE [LARGE SCALE GENOMIC DNA]</scope>
    <source>
        <strain evidence="1">HA-2024</strain>
        <tissue evidence="1">Whole body</tissue>
    </source>
</reference>
<sequence>MKLYKNSPKSHHIHQSVLFCNSAHIDTMKHFVALIGAICLVGGIQAAGTVVDNVAGNLTIGINTFNANVLAFNATITAGDALIRQAFNNWNATMLKNVTAIQQRFQPYTMLSTNGISSILSNLGMINIMPLSSDPNFQSVNTTVQSQIQQVATALNMAALNITAQVNCTNTFSINCMIKYGAQLTQKPILVSRFGECFTNETARLAIVAQNISTSINTTLAFTQTLFNLSNICTIPTVAQLTPPANAMNFNTPSTQCINQYLSGLSQIPTYFNFADTARWTQVNLITQRIQRCATLVQYDITDSINRVQNSFGTCLKTGV</sequence>
<protein>
    <submittedName>
        <fullName evidence="1">Uncharacterized protein</fullName>
    </submittedName>
</protein>
<proteinExistence type="predicted"/>
<name>A0ABD1CJF8_CULPP</name>